<evidence type="ECO:0000313" key="1">
    <source>
        <dbReference type="EMBL" id="KKN68691.1"/>
    </source>
</evidence>
<comment type="caution">
    <text evidence="1">The sequence shown here is derived from an EMBL/GenBank/DDBJ whole genome shotgun (WGS) entry which is preliminary data.</text>
</comment>
<dbReference type="EMBL" id="LAZR01000442">
    <property type="protein sequence ID" value="KKN68691.1"/>
    <property type="molecule type" value="Genomic_DNA"/>
</dbReference>
<sequence length="118" mass="12817">MIGRCDVHCCTPANMNIIGKVTGKKESLLRIELLSKKEEEDMSRMVDRVMGVRCKGCGKRKPLSQFVGCAKCGEAYCSVCTAGGPNSRICSPCEDKIHNPTISITHGEAEGGRRQEAN</sequence>
<organism evidence="1">
    <name type="scientific">marine sediment metagenome</name>
    <dbReference type="NCBI Taxonomy" id="412755"/>
    <lineage>
        <taxon>unclassified sequences</taxon>
        <taxon>metagenomes</taxon>
        <taxon>ecological metagenomes</taxon>
    </lineage>
</organism>
<accession>A0A0F9V573</accession>
<proteinExistence type="predicted"/>
<dbReference type="AlphaFoldDB" id="A0A0F9V573"/>
<reference evidence="1" key="1">
    <citation type="journal article" date="2015" name="Nature">
        <title>Complex archaea that bridge the gap between prokaryotes and eukaryotes.</title>
        <authorList>
            <person name="Spang A."/>
            <person name="Saw J.H."/>
            <person name="Jorgensen S.L."/>
            <person name="Zaremba-Niedzwiedzka K."/>
            <person name="Martijn J."/>
            <person name="Lind A.E."/>
            <person name="van Eijk R."/>
            <person name="Schleper C."/>
            <person name="Guy L."/>
            <person name="Ettema T.J."/>
        </authorList>
    </citation>
    <scope>NUCLEOTIDE SEQUENCE</scope>
</reference>
<dbReference type="InterPro" id="IPR011011">
    <property type="entry name" value="Znf_FYVE_PHD"/>
</dbReference>
<protein>
    <submittedName>
        <fullName evidence="1">Uncharacterized protein</fullName>
    </submittedName>
</protein>
<name>A0A0F9V573_9ZZZZ</name>
<dbReference type="SUPFAM" id="SSF57903">
    <property type="entry name" value="FYVE/PHD zinc finger"/>
    <property type="match status" value="1"/>
</dbReference>
<gene>
    <name evidence="1" type="ORF">LCGC14_0448820</name>
</gene>